<dbReference type="CDD" id="cd07177">
    <property type="entry name" value="terB_like"/>
    <property type="match status" value="1"/>
</dbReference>
<accession>A0A1T4PGT5</accession>
<comment type="caution">
    <text evidence="2">The sequence shown here is derived from an EMBL/GenBank/DDBJ whole genome shotgun (WGS) entry which is preliminary data.</text>
</comment>
<name>A0A1T4PGT5_9GAMM</name>
<dbReference type="STRING" id="64969.SAMN02745127_01486"/>
<feature type="domain" description="Co-chaperone DjlA N-terminal" evidence="1">
    <location>
        <begin position="18"/>
        <end position="133"/>
    </location>
</feature>
<dbReference type="RefSeq" id="WP_078745094.1">
    <property type="nucleotide sequence ID" value="NZ_FUXG01000008.1"/>
</dbReference>
<dbReference type="OrthoDB" id="1523230at2"/>
<dbReference type="InterPro" id="IPR029024">
    <property type="entry name" value="TerB-like"/>
</dbReference>
<dbReference type="Gene3D" id="1.10.3680.10">
    <property type="entry name" value="TerB-like"/>
    <property type="match status" value="1"/>
</dbReference>
<keyword evidence="3" id="KW-1185">Reference proteome</keyword>
<gene>
    <name evidence="2" type="ORF">BTE48_08010</name>
</gene>
<dbReference type="AlphaFoldDB" id="A0A1T4PGT5"/>
<evidence type="ECO:0000259" key="1">
    <source>
        <dbReference type="Pfam" id="PF05099"/>
    </source>
</evidence>
<evidence type="ECO:0000313" key="2">
    <source>
        <dbReference type="EMBL" id="OPX55556.1"/>
    </source>
</evidence>
<organism evidence="2 3">
    <name type="scientific">Oceanospirillum multiglobuliferum</name>
    <dbReference type="NCBI Taxonomy" id="64969"/>
    <lineage>
        <taxon>Bacteria</taxon>
        <taxon>Pseudomonadati</taxon>
        <taxon>Pseudomonadota</taxon>
        <taxon>Gammaproteobacteria</taxon>
        <taxon>Oceanospirillales</taxon>
        <taxon>Oceanospirillaceae</taxon>
        <taxon>Oceanospirillum</taxon>
    </lineage>
</organism>
<evidence type="ECO:0000313" key="3">
    <source>
        <dbReference type="Proteomes" id="UP000191418"/>
    </source>
</evidence>
<dbReference type="EMBL" id="MTSM01000008">
    <property type="protein sequence ID" value="OPX55556.1"/>
    <property type="molecule type" value="Genomic_DNA"/>
</dbReference>
<dbReference type="Proteomes" id="UP000191418">
    <property type="component" value="Unassembled WGS sequence"/>
</dbReference>
<proteinExistence type="predicted"/>
<reference evidence="2 3" key="1">
    <citation type="submission" date="2017-01" db="EMBL/GenBank/DDBJ databases">
        <title>Genome Sequencing of a Marine Spirillum, Oceanospirillum multiglobuliferum ATCC 33336, from Japan.</title>
        <authorList>
            <person name="Carney J.G."/>
            <person name="Trachtenberg A.M."/>
            <person name="Rheaume B.A."/>
            <person name="Linnane J.D."/>
            <person name="Pitts N.L."/>
            <person name="Mykles D.L."/>
            <person name="Maclea K.S."/>
        </authorList>
    </citation>
    <scope>NUCLEOTIDE SEQUENCE [LARGE SCALE GENOMIC DNA]</scope>
    <source>
        <strain evidence="2 3">ATCC 33336</strain>
    </source>
</reference>
<dbReference type="Pfam" id="PF05099">
    <property type="entry name" value="TerB"/>
    <property type="match status" value="1"/>
</dbReference>
<dbReference type="InterPro" id="IPR007791">
    <property type="entry name" value="DjlA_N"/>
</dbReference>
<sequence length="167" mass="18239">MGLFDMFKGDTGTQMTPHLAFATSLLYMIAADGEFDNEEVGQLLSVLGGEKSGGSIGVGANNRALLDSAQRYIRSHTVEQFLQEAAPLLSDAQKMCILTNLVDSSLSDGQAEPEEQVMFAKFLQAFGIAEDRFRPFFEVLALKNDRGVFTQENHPKNAPGFQVSLSQ</sequence>
<protein>
    <submittedName>
        <fullName evidence="2">Tellurite resistance protein TerB</fullName>
    </submittedName>
</protein>
<dbReference type="SUPFAM" id="SSF158682">
    <property type="entry name" value="TerB-like"/>
    <property type="match status" value="1"/>
</dbReference>